<accession>A0A0P6XGA8</accession>
<dbReference type="OrthoDB" id="5365986at2"/>
<dbReference type="AlphaFoldDB" id="A0A0P6XGA8"/>
<gene>
    <name evidence="1" type="ORF">ADN00_18935</name>
</gene>
<dbReference type="RefSeq" id="WP_075064606.1">
    <property type="nucleotide sequence ID" value="NZ_LGCL01000045.1"/>
</dbReference>
<comment type="caution">
    <text evidence="1">The sequence shown here is derived from an EMBL/GenBank/DDBJ whole genome shotgun (WGS) entry which is preliminary data.</text>
</comment>
<name>A0A0P6XGA8_9CHLR</name>
<dbReference type="Proteomes" id="UP000050417">
    <property type="component" value="Unassembled WGS sequence"/>
</dbReference>
<organism evidence="1 2">
    <name type="scientific">Ornatilinea apprima</name>
    <dbReference type="NCBI Taxonomy" id="1134406"/>
    <lineage>
        <taxon>Bacteria</taxon>
        <taxon>Bacillati</taxon>
        <taxon>Chloroflexota</taxon>
        <taxon>Anaerolineae</taxon>
        <taxon>Anaerolineales</taxon>
        <taxon>Anaerolineaceae</taxon>
        <taxon>Ornatilinea</taxon>
    </lineage>
</organism>
<dbReference type="STRING" id="1134406.ADN00_18935"/>
<protein>
    <submittedName>
        <fullName evidence="1">Uncharacterized protein</fullName>
    </submittedName>
</protein>
<keyword evidence="2" id="KW-1185">Reference proteome</keyword>
<proteinExistence type="predicted"/>
<sequence length="328" mass="35514">MAERSSIFQTVQIGVEANHGVAVSANRKLQSVGLSTAMKTDIKKFRPAGSKFPTITALGKEWVEHSLSGQLTYTEIVYLFASIFGLDAGQPTDNLDGSFTWLFSPKANQADNFVTFTIEQGGSVRSQRSTYGLVKDLTLNFSRDEATVEGGTLAQALEDNVIMTAAPSAIDLVPVLPTHICIYLSDTFAGLDAADPLQRVLSCSYSMSDRFGAIWPMNRNLNSFGAVVETEPKPQLKLKMEADAEGMALLNTMRGGSTKFLRIEAVGDEIAAGVPYELVIDTAVQVEEPGEFEDADGLYAIEWTFTAIQDSAWNKATQLSVTNSISTL</sequence>
<evidence type="ECO:0000313" key="2">
    <source>
        <dbReference type="Proteomes" id="UP000050417"/>
    </source>
</evidence>
<reference evidence="1 2" key="1">
    <citation type="submission" date="2015-07" db="EMBL/GenBank/DDBJ databases">
        <title>Genome sequence of Ornatilinea apprima DSM 23815.</title>
        <authorList>
            <person name="Hemp J."/>
            <person name="Ward L.M."/>
            <person name="Pace L.A."/>
            <person name="Fischer W.W."/>
        </authorList>
    </citation>
    <scope>NUCLEOTIDE SEQUENCE [LARGE SCALE GENOMIC DNA]</scope>
    <source>
        <strain evidence="1 2">P3M-1</strain>
    </source>
</reference>
<evidence type="ECO:0000313" key="1">
    <source>
        <dbReference type="EMBL" id="KPL70118.1"/>
    </source>
</evidence>
<dbReference type="EMBL" id="LGCL01000045">
    <property type="protein sequence ID" value="KPL70118.1"/>
    <property type="molecule type" value="Genomic_DNA"/>
</dbReference>